<evidence type="ECO:0000313" key="1">
    <source>
        <dbReference type="EMBL" id="KAJ7387117.1"/>
    </source>
</evidence>
<comment type="caution">
    <text evidence="1">The sequence shown here is derived from an EMBL/GenBank/DDBJ whole genome shotgun (WGS) entry which is preliminary data.</text>
</comment>
<dbReference type="OrthoDB" id="10018574at2759"/>
<gene>
    <name evidence="1" type="ORF">OS493_004082</name>
</gene>
<dbReference type="EMBL" id="MU825874">
    <property type="protein sequence ID" value="KAJ7387117.1"/>
    <property type="molecule type" value="Genomic_DNA"/>
</dbReference>
<dbReference type="Proteomes" id="UP001163046">
    <property type="component" value="Unassembled WGS sequence"/>
</dbReference>
<reference evidence="1" key="1">
    <citation type="submission" date="2023-01" db="EMBL/GenBank/DDBJ databases">
        <title>Genome assembly of the deep-sea coral Lophelia pertusa.</title>
        <authorList>
            <person name="Herrera S."/>
            <person name="Cordes E."/>
        </authorList>
    </citation>
    <scope>NUCLEOTIDE SEQUENCE</scope>
    <source>
        <strain evidence="1">USNM1676648</strain>
        <tissue evidence="1">Polyp</tissue>
    </source>
</reference>
<sequence>MADQTEQGSNLCGKVVVAWSCRNLIAFSTGYRKLNPGEGNNSTGANEQSKRSQVTNGINILDPDSPWMYAVLVLVMMS</sequence>
<accession>A0A9X0D4K9</accession>
<proteinExistence type="predicted"/>
<name>A0A9X0D4K9_9CNID</name>
<keyword evidence="2" id="KW-1185">Reference proteome</keyword>
<protein>
    <submittedName>
        <fullName evidence="1">Uncharacterized protein</fullName>
    </submittedName>
</protein>
<dbReference type="AlphaFoldDB" id="A0A9X0D4K9"/>
<evidence type="ECO:0000313" key="2">
    <source>
        <dbReference type="Proteomes" id="UP001163046"/>
    </source>
</evidence>
<organism evidence="1 2">
    <name type="scientific">Desmophyllum pertusum</name>
    <dbReference type="NCBI Taxonomy" id="174260"/>
    <lineage>
        <taxon>Eukaryota</taxon>
        <taxon>Metazoa</taxon>
        <taxon>Cnidaria</taxon>
        <taxon>Anthozoa</taxon>
        <taxon>Hexacorallia</taxon>
        <taxon>Scleractinia</taxon>
        <taxon>Caryophylliina</taxon>
        <taxon>Caryophylliidae</taxon>
        <taxon>Desmophyllum</taxon>
    </lineage>
</organism>